<evidence type="ECO:0000313" key="8">
    <source>
        <dbReference type="EMBL" id="PVU89033.1"/>
    </source>
</evidence>
<keyword evidence="4" id="KW-0255">Endonuclease</keyword>
<evidence type="ECO:0000256" key="5">
    <source>
        <dbReference type="ARBA" id="ARBA00022801"/>
    </source>
</evidence>
<comment type="cofactor">
    <cofactor evidence="1">
        <name>Mg(2+)</name>
        <dbReference type="ChEBI" id="CHEBI:18420"/>
    </cofactor>
</comment>
<feature type="domain" description="XPG N-terminal" evidence="7">
    <location>
        <begin position="1"/>
        <end position="98"/>
    </location>
</feature>
<evidence type="ECO:0000256" key="2">
    <source>
        <dbReference type="ARBA" id="ARBA00022722"/>
    </source>
</evidence>
<dbReference type="SUPFAM" id="SSF47807">
    <property type="entry name" value="5' to 3' exonuclease, C-terminal subdomain"/>
    <property type="match status" value="1"/>
</dbReference>
<dbReference type="Gene3D" id="1.10.150.20">
    <property type="entry name" value="5' to 3' exonuclease, C-terminal subdomain"/>
    <property type="match status" value="1"/>
</dbReference>
<dbReference type="InterPro" id="IPR006084">
    <property type="entry name" value="XPG/Rad2"/>
</dbReference>
<dbReference type="InterPro" id="IPR008918">
    <property type="entry name" value="HhH2"/>
</dbReference>
<dbReference type="GO" id="GO:0017108">
    <property type="term" value="F:5'-flap endonuclease activity"/>
    <property type="evidence" value="ECO:0007669"/>
    <property type="project" value="TreeGrafter"/>
</dbReference>
<keyword evidence="6" id="KW-0460">Magnesium</keyword>
<dbReference type="PANTHER" id="PTHR11081">
    <property type="entry name" value="FLAP ENDONUCLEASE FAMILY MEMBER"/>
    <property type="match status" value="1"/>
</dbReference>
<evidence type="ECO:0000256" key="3">
    <source>
        <dbReference type="ARBA" id="ARBA00022723"/>
    </source>
</evidence>
<dbReference type="PRINTS" id="PR00853">
    <property type="entry name" value="XPGRADSUPER"/>
</dbReference>
<keyword evidence="3" id="KW-0479">Metal-binding</keyword>
<accession>A0A2T9Y9M1</accession>
<reference evidence="8 9" key="1">
    <citation type="journal article" date="2018" name="MBio">
        <title>Comparative Genomics Reveals the Core Gene Toolbox for the Fungus-Insect Symbiosis.</title>
        <authorList>
            <person name="Wang Y."/>
            <person name="Stata M."/>
            <person name="Wang W."/>
            <person name="Stajich J.E."/>
            <person name="White M.M."/>
            <person name="Moncalvo J.M."/>
        </authorList>
    </citation>
    <scope>NUCLEOTIDE SEQUENCE [LARGE SCALE GENOMIC DNA]</scope>
    <source>
        <strain evidence="8 9">SWE-8-4</strain>
    </source>
</reference>
<protein>
    <recommendedName>
        <fullName evidence="7">XPG N-terminal domain-containing protein</fullName>
    </recommendedName>
</protein>
<dbReference type="Gene3D" id="3.40.50.1010">
    <property type="entry name" value="5'-nuclease"/>
    <property type="match status" value="2"/>
</dbReference>
<name>A0A2T9Y9M1_9FUNG</name>
<keyword evidence="5" id="KW-0378">Hydrolase</keyword>
<evidence type="ECO:0000256" key="1">
    <source>
        <dbReference type="ARBA" id="ARBA00001946"/>
    </source>
</evidence>
<evidence type="ECO:0000256" key="4">
    <source>
        <dbReference type="ARBA" id="ARBA00022759"/>
    </source>
</evidence>
<evidence type="ECO:0000256" key="6">
    <source>
        <dbReference type="ARBA" id="ARBA00022842"/>
    </source>
</evidence>
<dbReference type="InterPro" id="IPR006085">
    <property type="entry name" value="XPG_DNA_repair_N"/>
</dbReference>
<dbReference type="GO" id="GO:0046872">
    <property type="term" value="F:metal ion binding"/>
    <property type="evidence" value="ECO:0007669"/>
    <property type="project" value="UniProtKB-KW"/>
</dbReference>
<dbReference type="Pfam" id="PF00752">
    <property type="entry name" value="XPG_N"/>
    <property type="match status" value="1"/>
</dbReference>
<comment type="caution">
    <text evidence="8">The sequence shown here is derived from an EMBL/GenBank/DDBJ whole genome shotgun (WGS) entry which is preliminary data.</text>
</comment>
<keyword evidence="2" id="KW-0540">Nuclease</keyword>
<dbReference type="Proteomes" id="UP000245383">
    <property type="component" value="Unassembled WGS sequence"/>
</dbReference>
<organism evidence="8 9">
    <name type="scientific">Smittium simulii</name>
    <dbReference type="NCBI Taxonomy" id="133385"/>
    <lineage>
        <taxon>Eukaryota</taxon>
        <taxon>Fungi</taxon>
        <taxon>Fungi incertae sedis</taxon>
        <taxon>Zoopagomycota</taxon>
        <taxon>Kickxellomycotina</taxon>
        <taxon>Harpellomycetes</taxon>
        <taxon>Harpellales</taxon>
        <taxon>Legeriomycetaceae</taxon>
        <taxon>Smittium</taxon>
    </lineage>
</organism>
<proteinExistence type="predicted"/>
<dbReference type="InterPro" id="IPR036279">
    <property type="entry name" value="5-3_exonuclease_C_sf"/>
</dbReference>
<dbReference type="OrthoDB" id="31113at2759"/>
<dbReference type="InterPro" id="IPR006086">
    <property type="entry name" value="XPG-I_dom"/>
</dbReference>
<sequence>MGIKGLTPLLKKYAPTCLTLHPIQYLKGKTVAFDMSIYLYKIYLAKSNILADNLHNYKNFLKFITITGVNPILVFDGARRSPDKEPTLYKRKIVKLQAKEDYSTILPQAERLQILQALILPLNLETKTSPSFRHLMSTSFDSRLASFKIFQQKYNDFYNSIDVVNTSNSGTNRLLLDEISSYKALSAFFDQYTILKSSDYIDTLNISSLKTDISSITDNIKSLYNKSNLKLHVLQSKLTISLNNDEHIKIAKDMGFDCIVSESEEAEKTCAKLSQRDYLLNAPKYCDPNSIKLFSSGNEKISPYAQFKSKSAKGVFATASEDLDVLAFGGKKLFRMFSTDCESFLEIDRVIAQIELGLNYKQFVDLCILLGTDFSNTIPGVGPVKALGLIQKYKSIEGIINSPLYKNNSYPFINFNYNISRNVFFG</sequence>
<dbReference type="SMART" id="SM00485">
    <property type="entry name" value="XPGN"/>
    <property type="match status" value="1"/>
</dbReference>
<dbReference type="GO" id="GO:0006281">
    <property type="term" value="P:DNA repair"/>
    <property type="evidence" value="ECO:0007669"/>
    <property type="project" value="UniProtKB-ARBA"/>
</dbReference>
<dbReference type="InterPro" id="IPR029060">
    <property type="entry name" value="PIN-like_dom_sf"/>
</dbReference>
<evidence type="ECO:0000313" key="9">
    <source>
        <dbReference type="Proteomes" id="UP000245383"/>
    </source>
</evidence>
<dbReference type="SMART" id="SM00279">
    <property type="entry name" value="HhH2"/>
    <property type="match status" value="1"/>
</dbReference>
<dbReference type="Pfam" id="PF00867">
    <property type="entry name" value="XPG_I"/>
    <property type="match status" value="1"/>
</dbReference>
<dbReference type="PANTHER" id="PTHR11081:SF9">
    <property type="entry name" value="FLAP ENDONUCLEASE 1"/>
    <property type="match status" value="1"/>
</dbReference>
<dbReference type="EMBL" id="MBFR01000344">
    <property type="protein sequence ID" value="PVU89033.1"/>
    <property type="molecule type" value="Genomic_DNA"/>
</dbReference>
<evidence type="ECO:0000259" key="7">
    <source>
        <dbReference type="SMART" id="SM00485"/>
    </source>
</evidence>
<gene>
    <name evidence="8" type="ORF">BB561_005592</name>
</gene>
<dbReference type="GO" id="GO:0003677">
    <property type="term" value="F:DNA binding"/>
    <property type="evidence" value="ECO:0007669"/>
    <property type="project" value="InterPro"/>
</dbReference>
<dbReference type="AlphaFoldDB" id="A0A2T9Y9M1"/>
<keyword evidence="9" id="KW-1185">Reference proteome</keyword>
<dbReference type="SUPFAM" id="SSF88723">
    <property type="entry name" value="PIN domain-like"/>
    <property type="match status" value="2"/>
</dbReference>
<dbReference type="STRING" id="133385.A0A2T9Y9M1"/>